<organism evidence="3 4">
    <name type="scientific">Pseudotenacibaculum haliotis</name>
    <dbReference type="NCBI Taxonomy" id="1862138"/>
    <lineage>
        <taxon>Bacteria</taxon>
        <taxon>Pseudomonadati</taxon>
        <taxon>Bacteroidota</taxon>
        <taxon>Flavobacteriia</taxon>
        <taxon>Flavobacteriales</taxon>
        <taxon>Flavobacteriaceae</taxon>
        <taxon>Pseudotenacibaculum</taxon>
    </lineage>
</organism>
<dbReference type="Gene3D" id="1.10.260.40">
    <property type="entry name" value="lambda repressor-like DNA-binding domains"/>
    <property type="match status" value="1"/>
</dbReference>
<dbReference type="SUPFAM" id="SSF47413">
    <property type="entry name" value="lambda repressor-like DNA-binding domains"/>
    <property type="match status" value="1"/>
</dbReference>
<proteinExistence type="predicted"/>
<dbReference type="PANTHER" id="PTHR46558">
    <property type="entry name" value="TRACRIPTIONAL REGULATORY PROTEIN-RELATED-RELATED"/>
    <property type="match status" value="1"/>
</dbReference>
<sequence length="92" mass="11062">MSTTQQLVDEIRERIKKIRIEKGYSQDYMAEMLNISQNAYHKLERGHTRINLRKFIDIAKILEIETAELINGPEHVYMFSKYYQKSLLRKIE</sequence>
<gene>
    <name evidence="3" type="ORF">ACFSRZ_13690</name>
</gene>
<feature type="domain" description="HTH cro/C1-type" evidence="2">
    <location>
        <begin position="15"/>
        <end position="69"/>
    </location>
</feature>
<comment type="caution">
    <text evidence="3">The sequence shown here is derived from an EMBL/GenBank/DDBJ whole genome shotgun (WGS) entry which is preliminary data.</text>
</comment>
<dbReference type="EMBL" id="JBHULH010000011">
    <property type="protein sequence ID" value="MFD2568424.1"/>
    <property type="molecule type" value="Genomic_DNA"/>
</dbReference>
<dbReference type="Pfam" id="PF01381">
    <property type="entry name" value="HTH_3"/>
    <property type="match status" value="1"/>
</dbReference>
<keyword evidence="4" id="KW-1185">Reference proteome</keyword>
<dbReference type="InterPro" id="IPR010982">
    <property type="entry name" value="Lambda_DNA-bd_dom_sf"/>
</dbReference>
<dbReference type="CDD" id="cd00093">
    <property type="entry name" value="HTH_XRE"/>
    <property type="match status" value="1"/>
</dbReference>
<dbReference type="InterPro" id="IPR001387">
    <property type="entry name" value="Cro/C1-type_HTH"/>
</dbReference>
<dbReference type="PROSITE" id="PS50943">
    <property type="entry name" value="HTH_CROC1"/>
    <property type="match status" value="1"/>
</dbReference>
<reference evidence="4" key="1">
    <citation type="journal article" date="2019" name="Int. J. Syst. Evol. Microbiol.">
        <title>The Global Catalogue of Microorganisms (GCM) 10K type strain sequencing project: providing services to taxonomists for standard genome sequencing and annotation.</title>
        <authorList>
            <consortium name="The Broad Institute Genomics Platform"/>
            <consortium name="The Broad Institute Genome Sequencing Center for Infectious Disease"/>
            <person name="Wu L."/>
            <person name="Ma J."/>
        </authorList>
    </citation>
    <scope>NUCLEOTIDE SEQUENCE [LARGE SCALE GENOMIC DNA]</scope>
    <source>
        <strain evidence="4">KCTC 52127</strain>
    </source>
</reference>
<protein>
    <submittedName>
        <fullName evidence="3">Helix-turn-helix domain-containing protein</fullName>
    </submittedName>
</protein>
<evidence type="ECO:0000259" key="2">
    <source>
        <dbReference type="PROSITE" id="PS50943"/>
    </source>
</evidence>
<dbReference type="Proteomes" id="UP001597508">
    <property type="component" value="Unassembled WGS sequence"/>
</dbReference>
<dbReference type="PANTHER" id="PTHR46558:SF14">
    <property type="entry name" value="HTH-TYPE TRANSCRIPTIONAL REGULATOR ANSR"/>
    <property type="match status" value="1"/>
</dbReference>
<name>A0ABW5LWT6_9FLAO</name>
<keyword evidence="1" id="KW-0238">DNA-binding</keyword>
<dbReference type="SMART" id="SM00530">
    <property type="entry name" value="HTH_XRE"/>
    <property type="match status" value="1"/>
</dbReference>
<dbReference type="RefSeq" id="WP_379667132.1">
    <property type="nucleotide sequence ID" value="NZ_JBHULH010000011.1"/>
</dbReference>
<evidence type="ECO:0000256" key="1">
    <source>
        <dbReference type="ARBA" id="ARBA00023125"/>
    </source>
</evidence>
<evidence type="ECO:0000313" key="4">
    <source>
        <dbReference type="Proteomes" id="UP001597508"/>
    </source>
</evidence>
<evidence type="ECO:0000313" key="3">
    <source>
        <dbReference type="EMBL" id="MFD2568424.1"/>
    </source>
</evidence>
<accession>A0ABW5LWT6</accession>